<evidence type="ECO:0000256" key="1">
    <source>
        <dbReference type="SAM" id="MobiDB-lite"/>
    </source>
</evidence>
<organism evidence="3 4">
    <name type="scientific">Coprinopsis marcescibilis</name>
    <name type="common">Agaric fungus</name>
    <name type="synonym">Psathyrella marcescibilis</name>
    <dbReference type="NCBI Taxonomy" id="230819"/>
    <lineage>
        <taxon>Eukaryota</taxon>
        <taxon>Fungi</taxon>
        <taxon>Dikarya</taxon>
        <taxon>Basidiomycota</taxon>
        <taxon>Agaricomycotina</taxon>
        <taxon>Agaricomycetes</taxon>
        <taxon>Agaricomycetidae</taxon>
        <taxon>Agaricales</taxon>
        <taxon>Agaricineae</taxon>
        <taxon>Psathyrellaceae</taxon>
        <taxon>Coprinopsis</taxon>
    </lineage>
</organism>
<reference evidence="3 4" key="1">
    <citation type="journal article" date="2019" name="Nat. Ecol. Evol.">
        <title>Megaphylogeny resolves global patterns of mushroom evolution.</title>
        <authorList>
            <person name="Varga T."/>
            <person name="Krizsan K."/>
            <person name="Foldi C."/>
            <person name="Dima B."/>
            <person name="Sanchez-Garcia M."/>
            <person name="Sanchez-Ramirez S."/>
            <person name="Szollosi G.J."/>
            <person name="Szarkandi J.G."/>
            <person name="Papp V."/>
            <person name="Albert L."/>
            <person name="Andreopoulos W."/>
            <person name="Angelini C."/>
            <person name="Antonin V."/>
            <person name="Barry K.W."/>
            <person name="Bougher N.L."/>
            <person name="Buchanan P."/>
            <person name="Buyck B."/>
            <person name="Bense V."/>
            <person name="Catcheside P."/>
            <person name="Chovatia M."/>
            <person name="Cooper J."/>
            <person name="Damon W."/>
            <person name="Desjardin D."/>
            <person name="Finy P."/>
            <person name="Geml J."/>
            <person name="Haridas S."/>
            <person name="Hughes K."/>
            <person name="Justo A."/>
            <person name="Karasinski D."/>
            <person name="Kautmanova I."/>
            <person name="Kiss B."/>
            <person name="Kocsube S."/>
            <person name="Kotiranta H."/>
            <person name="LaButti K.M."/>
            <person name="Lechner B.E."/>
            <person name="Liimatainen K."/>
            <person name="Lipzen A."/>
            <person name="Lukacs Z."/>
            <person name="Mihaltcheva S."/>
            <person name="Morgado L.N."/>
            <person name="Niskanen T."/>
            <person name="Noordeloos M.E."/>
            <person name="Ohm R.A."/>
            <person name="Ortiz-Santana B."/>
            <person name="Ovrebo C."/>
            <person name="Racz N."/>
            <person name="Riley R."/>
            <person name="Savchenko A."/>
            <person name="Shiryaev A."/>
            <person name="Soop K."/>
            <person name="Spirin V."/>
            <person name="Szebenyi C."/>
            <person name="Tomsovsky M."/>
            <person name="Tulloss R.E."/>
            <person name="Uehling J."/>
            <person name="Grigoriev I.V."/>
            <person name="Vagvolgyi C."/>
            <person name="Papp T."/>
            <person name="Martin F.M."/>
            <person name="Miettinen O."/>
            <person name="Hibbett D.S."/>
            <person name="Nagy L.G."/>
        </authorList>
    </citation>
    <scope>NUCLEOTIDE SEQUENCE [LARGE SCALE GENOMIC DNA]</scope>
    <source>
        <strain evidence="3 4">CBS 121175</strain>
    </source>
</reference>
<gene>
    <name evidence="3" type="ORF">FA15DRAFT_708893</name>
</gene>
<feature type="transmembrane region" description="Helical" evidence="2">
    <location>
        <begin position="174"/>
        <end position="196"/>
    </location>
</feature>
<evidence type="ECO:0000313" key="3">
    <source>
        <dbReference type="EMBL" id="TFK19529.1"/>
    </source>
</evidence>
<keyword evidence="2" id="KW-0472">Membrane</keyword>
<name>A0A5C3KH44_COPMA</name>
<feature type="compositionally biased region" description="Polar residues" evidence="1">
    <location>
        <begin position="320"/>
        <end position="333"/>
    </location>
</feature>
<sequence>MSPVWTKEYTNEYGLVYSKSIYANYAITMVTVGVQLFMNSYALIVFFETPTERRQGRALYLISGWLIFIFYTLGACSDMVRVFHALLDVSDGIGYLNTVANPTWLDVCNLTSILLVFVLGDGLLLYRCYLLLNGGWMWLLALPTLTYLSVIALSIYSAAIFLESETAALSRSGVSLDILAFATNPLITGIICYRLLSSHRGLTQAMPLAGKRLAVYGTVVRVLVESALPLSIAGVINAATGLIPLSTSKNNITGYDGDPKALTVAHQSVALVYYALQALAPQMIIFRVTTARSWTRTDKSSKAEVFSQSLAFNHGPPQPNESQLSDQLTSNRQGLAEERRPDPEVTPTVRFTEHF</sequence>
<keyword evidence="2" id="KW-1133">Transmembrane helix</keyword>
<dbReference type="Proteomes" id="UP000307440">
    <property type="component" value="Unassembled WGS sequence"/>
</dbReference>
<feature type="transmembrane region" description="Helical" evidence="2">
    <location>
        <begin position="59"/>
        <end position="83"/>
    </location>
</feature>
<evidence type="ECO:0000313" key="4">
    <source>
        <dbReference type="Proteomes" id="UP000307440"/>
    </source>
</evidence>
<dbReference type="OrthoDB" id="3351617at2759"/>
<proteinExistence type="predicted"/>
<dbReference type="EMBL" id="ML210336">
    <property type="protein sequence ID" value="TFK19529.1"/>
    <property type="molecule type" value="Genomic_DNA"/>
</dbReference>
<dbReference type="AlphaFoldDB" id="A0A5C3KH44"/>
<keyword evidence="4" id="KW-1185">Reference proteome</keyword>
<protein>
    <submittedName>
        <fullName evidence="3">Uncharacterized protein</fullName>
    </submittedName>
</protein>
<evidence type="ECO:0000256" key="2">
    <source>
        <dbReference type="SAM" id="Phobius"/>
    </source>
</evidence>
<feature type="region of interest" description="Disordered" evidence="1">
    <location>
        <begin position="311"/>
        <end position="355"/>
    </location>
</feature>
<feature type="transmembrane region" description="Helical" evidence="2">
    <location>
        <begin position="138"/>
        <end position="162"/>
    </location>
</feature>
<feature type="transmembrane region" description="Helical" evidence="2">
    <location>
        <begin position="103"/>
        <end position="126"/>
    </location>
</feature>
<feature type="transmembrane region" description="Helical" evidence="2">
    <location>
        <begin position="22"/>
        <end position="47"/>
    </location>
</feature>
<keyword evidence="2" id="KW-0812">Transmembrane</keyword>
<accession>A0A5C3KH44</accession>